<dbReference type="InterPro" id="IPR001357">
    <property type="entry name" value="BRCT_dom"/>
</dbReference>
<dbReference type="GO" id="GO:0070545">
    <property type="term" value="C:PeBoW complex"/>
    <property type="evidence" value="ECO:0007669"/>
    <property type="project" value="TreeGrafter"/>
</dbReference>
<feature type="domain" description="BRCT" evidence="5">
    <location>
        <begin position="15"/>
        <end position="39"/>
    </location>
</feature>
<dbReference type="PANTHER" id="PTHR12221">
    <property type="entry name" value="PESCADILLO - RELATED"/>
    <property type="match status" value="1"/>
</dbReference>
<dbReference type="SUPFAM" id="SSF52113">
    <property type="entry name" value="BRCT domain"/>
    <property type="match status" value="1"/>
</dbReference>
<evidence type="ECO:0000313" key="6">
    <source>
        <dbReference type="EMBL" id="MCI38619.1"/>
    </source>
</evidence>
<comment type="subcellular location">
    <subcellularLocation>
        <location evidence="1">Nucleus</location>
    </subcellularLocation>
</comment>
<dbReference type="InterPro" id="IPR036420">
    <property type="entry name" value="BRCT_dom_sf"/>
</dbReference>
<evidence type="ECO:0000259" key="5">
    <source>
        <dbReference type="PROSITE" id="PS50172"/>
    </source>
</evidence>
<keyword evidence="4" id="KW-0539">Nucleus</keyword>
<comment type="caution">
    <text evidence="6">The sequence shown here is derived from an EMBL/GenBank/DDBJ whole genome shotgun (WGS) entry which is preliminary data.</text>
</comment>
<sequence length="74" mass="8561">IVDTDAQGRRFLSREYVQPQWIFDSVNARIVLPMENYIVGRIPPPHLSPFVNYDEEGSIPDYSKIIKNLQDAAR</sequence>
<dbReference type="EMBL" id="LXQA010257731">
    <property type="protein sequence ID" value="MCI38619.1"/>
    <property type="molecule type" value="Genomic_DNA"/>
</dbReference>
<reference evidence="6 7" key="1">
    <citation type="journal article" date="2018" name="Front. Plant Sci.">
        <title>Red Clover (Trifolium pratense) and Zigzag Clover (T. medium) - A Picture of Genomic Similarities and Differences.</title>
        <authorList>
            <person name="Dluhosova J."/>
            <person name="Istvanek J."/>
            <person name="Nedelnik J."/>
            <person name="Repkova J."/>
        </authorList>
    </citation>
    <scope>NUCLEOTIDE SEQUENCE [LARGE SCALE GENOMIC DNA]</scope>
    <source>
        <strain evidence="7">cv. 10/8</strain>
        <tissue evidence="6">Leaf</tissue>
    </source>
</reference>
<dbReference type="Gene3D" id="3.40.50.10190">
    <property type="entry name" value="BRCT domain"/>
    <property type="match status" value="1"/>
</dbReference>
<dbReference type="InterPro" id="IPR010613">
    <property type="entry name" value="PES"/>
</dbReference>
<keyword evidence="3" id="KW-0698">rRNA processing</keyword>
<evidence type="ECO:0000256" key="4">
    <source>
        <dbReference type="ARBA" id="ARBA00023242"/>
    </source>
</evidence>
<dbReference type="PANTHER" id="PTHR12221:SF6">
    <property type="entry name" value="PESCADILLO HOMOLOG"/>
    <property type="match status" value="1"/>
</dbReference>
<dbReference type="Proteomes" id="UP000265520">
    <property type="component" value="Unassembled WGS sequence"/>
</dbReference>
<keyword evidence="7" id="KW-1185">Reference proteome</keyword>
<feature type="non-terminal residue" evidence="6">
    <location>
        <position position="1"/>
    </location>
</feature>
<accession>A0A392RQM3</accession>
<proteinExistence type="predicted"/>
<evidence type="ECO:0000256" key="1">
    <source>
        <dbReference type="ARBA" id="ARBA00004123"/>
    </source>
</evidence>
<evidence type="ECO:0000256" key="2">
    <source>
        <dbReference type="ARBA" id="ARBA00022517"/>
    </source>
</evidence>
<organism evidence="6 7">
    <name type="scientific">Trifolium medium</name>
    <dbReference type="NCBI Taxonomy" id="97028"/>
    <lineage>
        <taxon>Eukaryota</taxon>
        <taxon>Viridiplantae</taxon>
        <taxon>Streptophyta</taxon>
        <taxon>Embryophyta</taxon>
        <taxon>Tracheophyta</taxon>
        <taxon>Spermatophyta</taxon>
        <taxon>Magnoliopsida</taxon>
        <taxon>eudicotyledons</taxon>
        <taxon>Gunneridae</taxon>
        <taxon>Pentapetalae</taxon>
        <taxon>rosids</taxon>
        <taxon>fabids</taxon>
        <taxon>Fabales</taxon>
        <taxon>Fabaceae</taxon>
        <taxon>Papilionoideae</taxon>
        <taxon>50 kb inversion clade</taxon>
        <taxon>NPAAA clade</taxon>
        <taxon>Hologalegina</taxon>
        <taxon>IRL clade</taxon>
        <taxon>Trifolieae</taxon>
        <taxon>Trifolium</taxon>
    </lineage>
</organism>
<dbReference type="GO" id="GO:0000463">
    <property type="term" value="P:maturation of LSU-rRNA from tricistronic rRNA transcript (SSU-rRNA, 5.8S rRNA, LSU-rRNA)"/>
    <property type="evidence" value="ECO:0007669"/>
    <property type="project" value="TreeGrafter"/>
</dbReference>
<dbReference type="GO" id="GO:0003723">
    <property type="term" value="F:RNA binding"/>
    <property type="evidence" value="ECO:0007669"/>
    <property type="project" value="TreeGrafter"/>
</dbReference>
<keyword evidence="2" id="KW-0690">Ribosome biogenesis</keyword>
<evidence type="ECO:0000313" key="7">
    <source>
        <dbReference type="Proteomes" id="UP000265520"/>
    </source>
</evidence>
<evidence type="ECO:0000256" key="3">
    <source>
        <dbReference type="ARBA" id="ARBA00022552"/>
    </source>
</evidence>
<dbReference type="AlphaFoldDB" id="A0A392RQM3"/>
<protein>
    <submittedName>
        <fullName evidence="6">Pescadillo-like protein</fullName>
    </submittedName>
</protein>
<name>A0A392RQM3_9FABA</name>
<dbReference type="PROSITE" id="PS50172">
    <property type="entry name" value="BRCT"/>
    <property type="match status" value="1"/>
</dbReference>
<feature type="non-terminal residue" evidence="6">
    <location>
        <position position="74"/>
    </location>
</feature>